<dbReference type="CDD" id="cd00298">
    <property type="entry name" value="ACD_sHsps_p23-like"/>
    <property type="match status" value="2"/>
</dbReference>
<protein>
    <recommendedName>
        <fullName evidence="3">SHSP domain-containing protein</fullName>
    </recommendedName>
</protein>
<dbReference type="SUPFAM" id="SSF49764">
    <property type="entry name" value="HSP20-like chaperones"/>
    <property type="match status" value="2"/>
</dbReference>
<evidence type="ECO:0000259" key="3">
    <source>
        <dbReference type="PROSITE" id="PS01031"/>
    </source>
</evidence>
<evidence type="ECO:0000313" key="4">
    <source>
        <dbReference type="EMBL" id="OGM03480.1"/>
    </source>
</evidence>
<feature type="domain" description="SHSP" evidence="3">
    <location>
        <begin position="208"/>
        <end position="308"/>
    </location>
</feature>
<dbReference type="Pfam" id="PF00011">
    <property type="entry name" value="HSP20"/>
    <property type="match status" value="1"/>
</dbReference>
<dbReference type="AlphaFoldDB" id="A0A1F7WKY8"/>
<evidence type="ECO:0000313" key="5">
    <source>
        <dbReference type="Proteomes" id="UP000178735"/>
    </source>
</evidence>
<organism evidence="4 5">
    <name type="scientific">Candidatus Wallbacteria bacterium GWC2_49_35</name>
    <dbReference type="NCBI Taxonomy" id="1817813"/>
    <lineage>
        <taxon>Bacteria</taxon>
        <taxon>Candidatus Walliibacteriota</taxon>
    </lineage>
</organism>
<dbReference type="Gene3D" id="2.60.40.790">
    <property type="match status" value="1"/>
</dbReference>
<evidence type="ECO:0000256" key="2">
    <source>
        <dbReference type="RuleBase" id="RU003616"/>
    </source>
</evidence>
<name>A0A1F7WKY8_9BACT</name>
<dbReference type="InterPro" id="IPR002068">
    <property type="entry name" value="A-crystallin/Hsp20_dom"/>
</dbReference>
<dbReference type="Proteomes" id="UP000178735">
    <property type="component" value="Unassembled WGS sequence"/>
</dbReference>
<dbReference type="InterPro" id="IPR008978">
    <property type="entry name" value="HSP20-like_chaperone"/>
</dbReference>
<dbReference type="STRING" id="1817813.A2008_04310"/>
<evidence type="ECO:0000256" key="1">
    <source>
        <dbReference type="PROSITE-ProRule" id="PRU00285"/>
    </source>
</evidence>
<comment type="caution">
    <text evidence="4">The sequence shown here is derived from an EMBL/GenBank/DDBJ whole genome shotgun (WGS) entry which is preliminary data.</text>
</comment>
<gene>
    <name evidence="4" type="ORF">A2008_04310</name>
</gene>
<accession>A0A1F7WKY8</accession>
<proteinExistence type="inferred from homology"/>
<sequence>MLKSKKILIMAVLFLILLPAVYMSQGSAVEKAEPQRHPASADTQAAGYNSLSKFNITHHQGEKELVIDVKGAFKDGVDAFIDNGRLVIRYKNADGSPAEESYALPASVNENGLKSEFRENHITITAPLLAKNETNQSALRSKMDRMKKWHSLDKDMDSLFDLENKFFSNDDVFGKNFFDDEFERINRQMRNMTKMQENLARQMTSRGFGPNEAATQCKVSHKIENGNVVVTIEGSRLDNLEFKVEDNIFRVQNKISGLSEETSENQISKTSFQSSFAESFTLPEKVDSAKMRIDKIDGRITVTLPIVN</sequence>
<dbReference type="PROSITE" id="PS01031">
    <property type="entry name" value="SHSP"/>
    <property type="match status" value="1"/>
</dbReference>
<reference evidence="4 5" key="1">
    <citation type="journal article" date="2016" name="Nat. Commun.">
        <title>Thousands of microbial genomes shed light on interconnected biogeochemical processes in an aquifer system.</title>
        <authorList>
            <person name="Anantharaman K."/>
            <person name="Brown C.T."/>
            <person name="Hug L.A."/>
            <person name="Sharon I."/>
            <person name="Castelle C.J."/>
            <person name="Probst A.J."/>
            <person name="Thomas B.C."/>
            <person name="Singh A."/>
            <person name="Wilkins M.J."/>
            <person name="Karaoz U."/>
            <person name="Brodie E.L."/>
            <person name="Williams K.H."/>
            <person name="Hubbard S.S."/>
            <person name="Banfield J.F."/>
        </authorList>
    </citation>
    <scope>NUCLEOTIDE SEQUENCE [LARGE SCALE GENOMIC DNA]</scope>
</reference>
<comment type="similarity">
    <text evidence="1 2">Belongs to the small heat shock protein (HSP20) family.</text>
</comment>
<dbReference type="EMBL" id="MGFH01000164">
    <property type="protein sequence ID" value="OGM03480.1"/>
    <property type="molecule type" value="Genomic_DNA"/>
</dbReference>